<evidence type="ECO:0000313" key="8">
    <source>
        <dbReference type="EMBL" id="MBD5779757.1"/>
    </source>
</evidence>
<keyword evidence="9" id="KW-1185">Reference proteome</keyword>
<evidence type="ECO:0000256" key="6">
    <source>
        <dbReference type="ARBA" id="ARBA00023014"/>
    </source>
</evidence>
<dbReference type="AlphaFoldDB" id="A0A927IF55"/>
<name>A0A927IF55_9BACT</name>
<keyword evidence="2" id="KW-0004">4Fe-4S</keyword>
<feature type="domain" description="Radical SAM core" evidence="7">
    <location>
        <begin position="11"/>
        <end position="221"/>
    </location>
</feature>
<proteinExistence type="predicted"/>
<dbReference type="GO" id="GO:0046872">
    <property type="term" value="F:metal ion binding"/>
    <property type="evidence" value="ECO:0007669"/>
    <property type="project" value="UniProtKB-KW"/>
</dbReference>
<dbReference type="NCBIfam" id="TIGR02495">
    <property type="entry name" value="NrdG2"/>
    <property type="match status" value="1"/>
</dbReference>
<keyword evidence="3" id="KW-0949">S-adenosyl-L-methionine</keyword>
<gene>
    <name evidence="8" type="ORF">IEN85_09660</name>
</gene>
<dbReference type="PANTHER" id="PTHR30352">
    <property type="entry name" value="PYRUVATE FORMATE-LYASE-ACTIVATING ENZYME"/>
    <property type="match status" value="1"/>
</dbReference>
<dbReference type="EMBL" id="JACYFG010000013">
    <property type="protein sequence ID" value="MBD5779757.1"/>
    <property type="molecule type" value="Genomic_DNA"/>
</dbReference>
<dbReference type="Gene3D" id="3.20.20.70">
    <property type="entry name" value="Aldolase class I"/>
    <property type="match status" value="1"/>
</dbReference>
<comment type="caution">
    <text evidence="8">The sequence shown here is derived from an EMBL/GenBank/DDBJ whole genome shotgun (WGS) entry which is preliminary data.</text>
</comment>
<evidence type="ECO:0000256" key="5">
    <source>
        <dbReference type="ARBA" id="ARBA00023004"/>
    </source>
</evidence>
<dbReference type="InterPro" id="IPR034457">
    <property type="entry name" value="Organic_radical-activating"/>
</dbReference>
<dbReference type="InterPro" id="IPR013785">
    <property type="entry name" value="Aldolase_TIM"/>
</dbReference>
<protein>
    <submittedName>
        <fullName evidence="8">Anaerobic ribonucleoside-triphosphate reductase activating protein</fullName>
    </submittedName>
</protein>
<keyword evidence="5" id="KW-0408">Iron</keyword>
<evidence type="ECO:0000256" key="2">
    <source>
        <dbReference type="ARBA" id="ARBA00022485"/>
    </source>
</evidence>
<organism evidence="8 9">
    <name type="scientific">Pelagicoccus enzymogenes</name>
    <dbReference type="NCBI Taxonomy" id="2773457"/>
    <lineage>
        <taxon>Bacteria</taxon>
        <taxon>Pseudomonadati</taxon>
        <taxon>Verrucomicrobiota</taxon>
        <taxon>Opitutia</taxon>
        <taxon>Puniceicoccales</taxon>
        <taxon>Pelagicoccaceae</taxon>
        <taxon>Pelagicoccus</taxon>
    </lineage>
</organism>
<sequence length="243" mass="27252">MSAVTRFSLQDFPGRSACILWLSGCQMRCSYCHNPELALGRGGRISVDGVLSFLERRKGQLDGVVLSGGECLLSSSVLELARAVKAMGYLLKVDTNGGYPDRLDTLLKEGLVDYVAMDFKARPGDYERVTGWGDFAKWEACYGLLQESGIDWELRTTVHSDIVDEQAVDEMMDFLESRSFGKTLYLQLFRQGKTLGNVADMRRRFELARLCLDRSYEVRFRNFTQAEVNALACGRPLEVNVTG</sequence>
<evidence type="ECO:0000259" key="7">
    <source>
        <dbReference type="PROSITE" id="PS51918"/>
    </source>
</evidence>
<evidence type="ECO:0000256" key="4">
    <source>
        <dbReference type="ARBA" id="ARBA00022723"/>
    </source>
</evidence>
<keyword evidence="6" id="KW-0411">Iron-sulfur</keyword>
<dbReference type="InterPro" id="IPR012840">
    <property type="entry name" value="NrdG2"/>
</dbReference>
<dbReference type="SFLD" id="SFLDG01094">
    <property type="entry name" value="Uncharacterised_Radical_SAM_Su"/>
    <property type="match status" value="1"/>
</dbReference>
<accession>A0A927IF55</accession>
<evidence type="ECO:0000256" key="3">
    <source>
        <dbReference type="ARBA" id="ARBA00022691"/>
    </source>
</evidence>
<evidence type="ECO:0000256" key="1">
    <source>
        <dbReference type="ARBA" id="ARBA00001966"/>
    </source>
</evidence>
<dbReference type="PANTHER" id="PTHR30352:SF13">
    <property type="entry name" value="GLYCYL-RADICAL ENZYME ACTIVATING ENZYME YJJW-RELATED"/>
    <property type="match status" value="1"/>
</dbReference>
<dbReference type="PROSITE" id="PS51918">
    <property type="entry name" value="RADICAL_SAM"/>
    <property type="match status" value="1"/>
</dbReference>
<dbReference type="CDD" id="cd01335">
    <property type="entry name" value="Radical_SAM"/>
    <property type="match status" value="1"/>
</dbReference>
<dbReference type="Pfam" id="PF04055">
    <property type="entry name" value="Radical_SAM"/>
    <property type="match status" value="1"/>
</dbReference>
<reference evidence="8" key="1">
    <citation type="submission" date="2020-09" db="EMBL/GenBank/DDBJ databases">
        <title>Pelagicoccus enzymogenes sp. nov. with an EPS production, isolated from marine sediment.</title>
        <authorList>
            <person name="Feng X."/>
        </authorList>
    </citation>
    <scope>NUCLEOTIDE SEQUENCE</scope>
    <source>
        <strain evidence="8">NFK12</strain>
    </source>
</reference>
<dbReference type="InterPro" id="IPR007197">
    <property type="entry name" value="rSAM"/>
</dbReference>
<dbReference type="SUPFAM" id="SSF102114">
    <property type="entry name" value="Radical SAM enzymes"/>
    <property type="match status" value="1"/>
</dbReference>
<comment type="cofactor">
    <cofactor evidence="1">
        <name>[4Fe-4S] cluster</name>
        <dbReference type="ChEBI" id="CHEBI:49883"/>
    </cofactor>
</comment>
<keyword evidence="4" id="KW-0479">Metal-binding</keyword>
<dbReference type="GO" id="GO:0003824">
    <property type="term" value="F:catalytic activity"/>
    <property type="evidence" value="ECO:0007669"/>
    <property type="project" value="InterPro"/>
</dbReference>
<dbReference type="GO" id="GO:0051539">
    <property type="term" value="F:4 iron, 4 sulfur cluster binding"/>
    <property type="evidence" value="ECO:0007669"/>
    <property type="project" value="UniProtKB-KW"/>
</dbReference>
<dbReference type="InterPro" id="IPR058240">
    <property type="entry name" value="rSAM_sf"/>
</dbReference>
<evidence type="ECO:0000313" key="9">
    <source>
        <dbReference type="Proteomes" id="UP000622317"/>
    </source>
</evidence>
<dbReference type="Proteomes" id="UP000622317">
    <property type="component" value="Unassembled WGS sequence"/>
</dbReference>
<dbReference type="SFLD" id="SFLDS00029">
    <property type="entry name" value="Radical_SAM"/>
    <property type="match status" value="1"/>
</dbReference>